<comment type="subcellular location">
    <subcellularLocation>
        <location evidence="1">Cell membrane</location>
    </subcellularLocation>
    <subcellularLocation>
        <location evidence="2">Endoplasmic reticulum</location>
    </subcellularLocation>
    <subcellularLocation>
        <location evidence="3">Membrane</location>
        <topology evidence="3">Single-pass type I membrane protein</topology>
    </subcellularLocation>
</comment>
<evidence type="ECO:0000256" key="8">
    <source>
        <dbReference type="ARBA" id="ARBA00022729"/>
    </source>
</evidence>
<keyword evidence="25" id="KW-1185">Reference proteome</keyword>
<keyword evidence="15" id="KW-0325">Glycoprotein</keyword>
<evidence type="ECO:0000256" key="3">
    <source>
        <dbReference type="ARBA" id="ARBA00004479"/>
    </source>
</evidence>
<evidence type="ECO:0000256" key="22">
    <source>
        <dbReference type="SAM" id="SignalP"/>
    </source>
</evidence>
<dbReference type="GO" id="GO:0005886">
    <property type="term" value="C:plasma membrane"/>
    <property type="evidence" value="ECO:0007669"/>
    <property type="project" value="UniProtKB-SubCell"/>
</dbReference>
<keyword evidence="5" id="KW-1003">Cell membrane</keyword>
<gene>
    <name evidence="24" type="primary">CNPY3</name>
</gene>
<keyword evidence="16" id="KW-0143">Chaperone</keyword>
<accession>A0A8I5N014</accession>
<evidence type="ECO:0000313" key="25">
    <source>
        <dbReference type="Proteomes" id="UP000028761"/>
    </source>
</evidence>
<keyword evidence="7" id="KW-0812">Transmembrane</keyword>
<dbReference type="PANTHER" id="PTHR15382:SF2">
    <property type="entry name" value="PROTEIN CANOPY HOMOLOG 3"/>
    <property type="match status" value="1"/>
</dbReference>
<dbReference type="PANTHER" id="PTHR15382">
    <property type="entry name" value="CTG4A-RELATED"/>
    <property type="match status" value="1"/>
</dbReference>
<keyword evidence="8 22" id="KW-0732">Signal</keyword>
<evidence type="ECO:0000259" key="23">
    <source>
        <dbReference type="Pfam" id="PF11938"/>
    </source>
</evidence>
<comment type="subunit">
    <text evidence="18">Heterodimer with TCRB; disulfide linked. This heterodimer assembles with CD3 proteins into a signaling-competent pre-T-cell receptor complex. Interacts with RHBDD1.</text>
</comment>
<keyword evidence="13" id="KW-1015">Disulfide bond</keyword>
<dbReference type="GO" id="GO:0045087">
    <property type="term" value="P:innate immune response"/>
    <property type="evidence" value="ECO:0007669"/>
    <property type="project" value="UniProtKB-KW"/>
</dbReference>
<evidence type="ECO:0000256" key="16">
    <source>
        <dbReference type="ARBA" id="ARBA00023186"/>
    </source>
</evidence>
<evidence type="ECO:0000256" key="15">
    <source>
        <dbReference type="ARBA" id="ARBA00023180"/>
    </source>
</evidence>
<evidence type="ECO:0000256" key="21">
    <source>
        <dbReference type="SAM" id="MobiDB-lite"/>
    </source>
</evidence>
<evidence type="ECO:0000256" key="14">
    <source>
        <dbReference type="ARBA" id="ARBA00023170"/>
    </source>
</evidence>
<sequence length="391" mass="42348">MAGTWLLFLLALGCPTLPTGVGGTPFPSLAPPITLLADGKQQMVVVCLVLDVAPPGFDSPIWFSAGNGSALDAFTYGPSPATDGTWTSLAHLSLPSEELASWEPLVCHTGPGAEGHSRSTEPLQLSGEASTARTCPWEPLRELGPSQAGAEENDWVRLPSKCEVCKYVAVELKSAFEETGKTKEVIGTGYGILDQKASGVKYTKSDLRLIEVTETICKRLLDYSLHKERTGSNRFAKGMSETFETLHNLVHKGVKVVMDIPYELWNETSAEVADLKKQCDVLVEEFEEVIEDWYRNHQEEDLTEFLCANHVLKGKDTSCLAEQWSGKKGDTASLGGKKSKKKSSRAKAAGGRSSSSKQRKELGGLEGDPSPEEDEGIQKASPLTHSPPDEL</sequence>
<dbReference type="InterPro" id="IPR021852">
    <property type="entry name" value="DUF3456"/>
</dbReference>
<evidence type="ECO:0000256" key="6">
    <source>
        <dbReference type="ARBA" id="ARBA00022588"/>
    </source>
</evidence>
<evidence type="ECO:0000256" key="20">
    <source>
        <dbReference type="ARBA" id="ARBA00083662"/>
    </source>
</evidence>
<keyword evidence="9" id="KW-0256">Endoplasmic reticulum</keyword>
<reference evidence="24 25" key="1">
    <citation type="submission" date="2012-03" db="EMBL/GenBank/DDBJ databases">
        <title>Whole Genome Assembly of Papio anubis.</title>
        <authorList>
            <person name="Liu Y.L."/>
            <person name="Abraham K.A."/>
            <person name="Akbar H.A."/>
            <person name="Ali S.A."/>
            <person name="Anosike U.A."/>
            <person name="Aqrawi P.A."/>
            <person name="Arias F.A."/>
            <person name="Attaway T.A."/>
            <person name="Awwad R.A."/>
            <person name="Babu C.B."/>
            <person name="Bandaranaike D.B."/>
            <person name="Battles P.B."/>
            <person name="Bell A.B."/>
            <person name="Beltran B.B."/>
            <person name="Berhane-Mersha D.B."/>
            <person name="Bess C.B."/>
            <person name="Bickham C.B."/>
            <person name="Bolden T.B."/>
            <person name="Carter K.C."/>
            <person name="Chau D.C."/>
            <person name="Chavez A.C."/>
            <person name="Clerc-Blankenburg K.C."/>
            <person name="Coyle M.C."/>
            <person name="Dao M.D."/>
            <person name="Davila M.L.D."/>
            <person name="Davy-Carroll L.D."/>
            <person name="Denson S.D."/>
            <person name="Dinh H.D."/>
            <person name="Fernandez S.F."/>
            <person name="Fernando P.F."/>
            <person name="Forbes L.F."/>
            <person name="Francis C.F."/>
            <person name="Francisco L.F."/>
            <person name="Fu Q.F."/>
            <person name="Garcia-Iii R.G."/>
            <person name="Garrett T.G."/>
            <person name="Gross S.G."/>
            <person name="Gubbala S.G."/>
            <person name="Hirani K.H."/>
            <person name="Hogues M.H."/>
            <person name="Hollins B.H."/>
            <person name="Jackson L.J."/>
            <person name="Javaid M.J."/>
            <person name="Jhangiani S.J."/>
            <person name="Johnson A.J."/>
            <person name="Johnson B.J."/>
            <person name="Jones J.J."/>
            <person name="Joshi V.J."/>
            <person name="Kalu J.K."/>
            <person name="Khan N.K."/>
            <person name="Korchina V.K."/>
            <person name="Kovar C.K."/>
            <person name="Lago L.L."/>
            <person name="Lara F.L."/>
            <person name="Le T.-K.L."/>
            <person name="Lee S.L."/>
            <person name="Legall-Iii F.L."/>
            <person name="Lemon S.L."/>
            <person name="Liu J.L."/>
            <person name="Liu Y.-S.L."/>
            <person name="Liyanage D.L."/>
            <person name="Lopez J.L."/>
            <person name="Lorensuhewa L.L."/>
            <person name="Mata R.M."/>
            <person name="Mathew T.M."/>
            <person name="Mercado C.M."/>
            <person name="Mercado I.M."/>
            <person name="Morales K.M."/>
            <person name="Morgan M.M."/>
            <person name="Munidasa M.M."/>
            <person name="Ngo D.N."/>
            <person name="Nguyen L.N."/>
            <person name="Nguyen T.N."/>
            <person name="Nguyen N.N."/>
            <person name="Obregon M.O."/>
            <person name="Okwuonu G.O."/>
            <person name="Ongeri F.O."/>
            <person name="Onwere C.O."/>
            <person name="Osifeso I.O."/>
            <person name="Parra A.P."/>
            <person name="Patil S.P."/>
            <person name="Perez A.P."/>
            <person name="Perez Y.P."/>
            <person name="Pham C.P."/>
            <person name="Pu L.-L.P."/>
            <person name="Puazo M.P."/>
            <person name="Quiroz J.Q."/>
            <person name="Rouhana J.R."/>
            <person name="Ruiz M.R."/>
            <person name="Ruiz S.-J.R."/>
            <person name="Saada N.S."/>
            <person name="Santibanez J.S."/>
            <person name="Scheel M.S."/>
            <person name="Schneider B.S."/>
            <person name="Simmons D.S."/>
            <person name="Sisson I.S."/>
            <person name="Tang L.-Y.T."/>
            <person name="Thornton R.T."/>
            <person name="Tisius J.T."/>
            <person name="Toledanes G.T."/>
            <person name="Trejos Z.T."/>
            <person name="Usmani K.U."/>
            <person name="Varghese R.V."/>
            <person name="Vattathil S.V."/>
            <person name="Vee V.V."/>
            <person name="Walker D.W."/>
            <person name="Weissenberger G.W."/>
            <person name="White C.W."/>
            <person name="Williams A.W."/>
            <person name="Woodworth J.W."/>
            <person name="Wright R.W."/>
            <person name="Zhu Y.Z."/>
            <person name="Han Y.H."/>
            <person name="Newsham I.N."/>
            <person name="Nazareth L.N."/>
            <person name="Worley K.W."/>
            <person name="Muzny D.M."/>
            <person name="Rogers J.R."/>
            <person name="Gibbs R.G."/>
        </authorList>
    </citation>
    <scope>NUCLEOTIDE SEQUENCE [LARGE SCALE GENOMIC DNA]</scope>
</reference>
<dbReference type="Pfam" id="PF11938">
    <property type="entry name" value="DUF3456"/>
    <property type="match status" value="1"/>
</dbReference>
<dbReference type="InterPro" id="IPR036179">
    <property type="entry name" value="Ig-like_dom_sf"/>
</dbReference>
<dbReference type="OMA" id="IGRACHA"/>
<keyword evidence="14" id="KW-0675">Receptor</keyword>
<dbReference type="InterPro" id="IPR013783">
    <property type="entry name" value="Ig-like_fold"/>
</dbReference>
<dbReference type="AlphaFoldDB" id="A0A8I5N014"/>
<feature type="domain" description="DUF3456" evidence="23">
    <location>
        <begin position="161"/>
        <end position="316"/>
    </location>
</feature>
<evidence type="ECO:0000256" key="17">
    <source>
        <dbReference type="ARBA" id="ARBA00039470"/>
    </source>
</evidence>
<protein>
    <recommendedName>
        <fullName evidence="19">Pre T-cell antigen receptor alpha</fullName>
    </recommendedName>
    <alternativeName>
        <fullName evidence="17">Protein canopy homolog 3</fullName>
    </alternativeName>
    <alternativeName>
        <fullName evidence="20">pT-alpha-TCR</fullName>
    </alternativeName>
</protein>
<evidence type="ECO:0000256" key="5">
    <source>
        <dbReference type="ARBA" id="ARBA00022475"/>
    </source>
</evidence>
<evidence type="ECO:0000256" key="12">
    <source>
        <dbReference type="ARBA" id="ARBA00023136"/>
    </source>
</evidence>
<dbReference type="InterPro" id="IPR027834">
    <property type="entry name" value="PTCRA"/>
</dbReference>
<evidence type="ECO:0000256" key="10">
    <source>
        <dbReference type="ARBA" id="ARBA00022859"/>
    </source>
</evidence>
<name>A0A8I5N014_PAPAN</name>
<evidence type="ECO:0000256" key="1">
    <source>
        <dbReference type="ARBA" id="ARBA00004236"/>
    </source>
</evidence>
<dbReference type="SUPFAM" id="SSF48726">
    <property type="entry name" value="Immunoglobulin"/>
    <property type="match status" value="1"/>
</dbReference>
<organism evidence="24 25">
    <name type="scientific">Papio anubis</name>
    <name type="common">Olive baboon</name>
    <dbReference type="NCBI Taxonomy" id="9555"/>
    <lineage>
        <taxon>Eukaryota</taxon>
        <taxon>Metazoa</taxon>
        <taxon>Chordata</taxon>
        <taxon>Craniata</taxon>
        <taxon>Vertebrata</taxon>
        <taxon>Euteleostomi</taxon>
        <taxon>Mammalia</taxon>
        <taxon>Eutheria</taxon>
        <taxon>Euarchontoglires</taxon>
        <taxon>Primates</taxon>
        <taxon>Haplorrhini</taxon>
        <taxon>Catarrhini</taxon>
        <taxon>Cercopithecidae</taxon>
        <taxon>Cercopithecinae</taxon>
        <taxon>Papio</taxon>
    </lineage>
</organism>
<feature type="compositionally biased region" description="Low complexity" evidence="21">
    <location>
        <begin position="346"/>
        <end position="356"/>
    </location>
</feature>
<keyword evidence="6" id="KW-0399">Innate immunity</keyword>
<keyword evidence="10" id="KW-0391">Immunity</keyword>
<dbReference type="Pfam" id="PF15028">
    <property type="entry name" value="PTCRA"/>
    <property type="match status" value="1"/>
</dbReference>
<comment type="similarity">
    <text evidence="4">Belongs to the canopy family.</text>
</comment>
<dbReference type="GO" id="GO:0005783">
    <property type="term" value="C:endoplasmic reticulum"/>
    <property type="evidence" value="ECO:0007669"/>
    <property type="project" value="UniProtKB-SubCell"/>
</dbReference>
<dbReference type="Gene3D" id="2.60.40.10">
    <property type="entry name" value="Immunoglobulins"/>
    <property type="match status" value="1"/>
</dbReference>
<evidence type="ECO:0000256" key="11">
    <source>
        <dbReference type="ARBA" id="ARBA00022989"/>
    </source>
</evidence>
<evidence type="ECO:0000256" key="7">
    <source>
        <dbReference type="ARBA" id="ARBA00022692"/>
    </source>
</evidence>
<dbReference type="Ensembl" id="ENSPANT00000064023.1">
    <property type="protein sequence ID" value="ENSPANP00000051911.1"/>
    <property type="gene ID" value="ENSPANG00000022346.3"/>
</dbReference>
<dbReference type="FunFam" id="2.60.40.10:FF:001091">
    <property type="entry name" value="Pre T-cell antigen receptor alpha"/>
    <property type="match status" value="1"/>
</dbReference>
<keyword evidence="12" id="KW-0472">Membrane</keyword>
<evidence type="ECO:0000256" key="4">
    <source>
        <dbReference type="ARBA" id="ARBA00007285"/>
    </source>
</evidence>
<feature type="signal peptide" evidence="22">
    <location>
        <begin position="1"/>
        <end position="23"/>
    </location>
</feature>
<evidence type="ECO:0000256" key="9">
    <source>
        <dbReference type="ARBA" id="ARBA00022824"/>
    </source>
</evidence>
<evidence type="ECO:0000256" key="19">
    <source>
        <dbReference type="ARBA" id="ARBA00069493"/>
    </source>
</evidence>
<proteinExistence type="inferred from homology"/>
<reference evidence="24" key="3">
    <citation type="submission" date="2025-09" db="UniProtKB">
        <authorList>
            <consortium name="Ensembl"/>
        </authorList>
    </citation>
    <scope>IDENTIFICATION</scope>
</reference>
<feature type="chain" id="PRO_5035271956" description="Pre T-cell antigen receptor alpha" evidence="22">
    <location>
        <begin position="24"/>
        <end position="391"/>
    </location>
</feature>
<evidence type="ECO:0000256" key="13">
    <source>
        <dbReference type="ARBA" id="ARBA00023157"/>
    </source>
</evidence>
<dbReference type="GeneTree" id="ENSGT00390000014072"/>
<keyword evidence="11" id="KW-1133">Transmembrane helix</keyword>
<evidence type="ECO:0000256" key="2">
    <source>
        <dbReference type="ARBA" id="ARBA00004240"/>
    </source>
</evidence>
<dbReference type="GO" id="GO:0005102">
    <property type="term" value="F:signaling receptor binding"/>
    <property type="evidence" value="ECO:0007669"/>
    <property type="project" value="Ensembl"/>
</dbReference>
<evidence type="ECO:0000256" key="18">
    <source>
        <dbReference type="ARBA" id="ARBA00064863"/>
    </source>
</evidence>
<evidence type="ECO:0000313" key="24">
    <source>
        <dbReference type="Ensembl" id="ENSPANP00000051911.1"/>
    </source>
</evidence>
<feature type="region of interest" description="Disordered" evidence="21">
    <location>
        <begin position="326"/>
        <end position="391"/>
    </location>
</feature>
<dbReference type="Proteomes" id="UP000028761">
    <property type="component" value="Chromosome 6"/>
</dbReference>
<reference evidence="24" key="2">
    <citation type="submission" date="2025-08" db="UniProtKB">
        <authorList>
            <consortium name="Ensembl"/>
        </authorList>
    </citation>
    <scope>IDENTIFICATION</scope>
</reference>